<keyword evidence="1" id="KW-0597">Phosphoprotein</keyword>
<dbReference type="Pfam" id="PF00505">
    <property type="entry name" value="HMG_box"/>
    <property type="match status" value="1"/>
</dbReference>
<keyword evidence="2" id="KW-0805">Transcription regulation</keyword>
<keyword evidence="10" id="KW-1185">Reference proteome</keyword>
<name>A0AAV8XEB3_9CUCU</name>
<reference evidence="9" key="1">
    <citation type="journal article" date="2023" name="Insect Mol. Biol.">
        <title>Genome sequencing provides insights into the evolution of gene families encoding plant cell wall-degrading enzymes in longhorned beetles.</title>
        <authorList>
            <person name="Shin N.R."/>
            <person name="Okamura Y."/>
            <person name="Kirsch R."/>
            <person name="Pauchet Y."/>
        </authorList>
    </citation>
    <scope>NUCLEOTIDE SEQUENCE</scope>
    <source>
        <strain evidence="9">RBIC_L_NR</strain>
    </source>
</reference>
<evidence type="ECO:0000256" key="6">
    <source>
        <dbReference type="PROSITE-ProRule" id="PRU00267"/>
    </source>
</evidence>
<keyword evidence="5 6" id="KW-0539">Nucleus</keyword>
<dbReference type="PROSITE" id="PS50118">
    <property type="entry name" value="HMG_BOX_2"/>
    <property type="match status" value="1"/>
</dbReference>
<dbReference type="GO" id="GO:0000977">
    <property type="term" value="F:RNA polymerase II transcription regulatory region sequence-specific DNA binding"/>
    <property type="evidence" value="ECO:0007669"/>
    <property type="project" value="TreeGrafter"/>
</dbReference>
<evidence type="ECO:0000313" key="9">
    <source>
        <dbReference type="EMBL" id="KAJ8937267.1"/>
    </source>
</evidence>
<feature type="domain" description="HMG box" evidence="8">
    <location>
        <begin position="101"/>
        <end position="169"/>
    </location>
</feature>
<dbReference type="SUPFAM" id="SSF47095">
    <property type="entry name" value="HMG-box"/>
    <property type="match status" value="1"/>
</dbReference>
<proteinExistence type="predicted"/>
<evidence type="ECO:0000256" key="3">
    <source>
        <dbReference type="ARBA" id="ARBA00023125"/>
    </source>
</evidence>
<keyword evidence="4" id="KW-0804">Transcription</keyword>
<feature type="region of interest" description="Disordered" evidence="7">
    <location>
        <begin position="81"/>
        <end position="104"/>
    </location>
</feature>
<evidence type="ECO:0000256" key="4">
    <source>
        <dbReference type="ARBA" id="ARBA00023163"/>
    </source>
</evidence>
<feature type="DNA-binding region" description="HMG box" evidence="6">
    <location>
        <begin position="101"/>
        <end position="169"/>
    </location>
</feature>
<dbReference type="InterPro" id="IPR052412">
    <property type="entry name" value="CC-Dev_Transcription_Reg"/>
</dbReference>
<evidence type="ECO:0000256" key="5">
    <source>
        <dbReference type="ARBA" id="ARBA00023242"/>
    </source>
</evidence>
<evidence type="ECO:0000313" key="10">
    <source>
        <dbReference type="Proteomes" id="UP001162156"/>
    </source>
</evidence>
<comment type="caution">
    <text evidence="9">The sequence shown here is derived from an EMBL/GenBank/DDBJ whole genome shotgun (WGS) entry which is preliminary data.</text>
</comment>
<sequence>MSYLTMQNAFIKSHNNSFHLPDSPSRNSFITDNRQTPISENNNQIGSNGQEKTLQEVWSKHKFEMDKVKVEPLPISLRRKKTKIEDVEPQNDKEESPSHHARRPPNAFLIFCKKHRPIVRERFPNLENRGVTKILGEWWALLNITEKQPYNDLAKEYKDAFLSANPNFRWYKLPAPPLRTLTPRPTTITKVSLPLSSPSNNLLSEFTPGKLADESQLGGLTSLMNNNFTTTPKIECCKTDTNLNNNNHRENEILEKCSLSSPVSNIQAITPPKPIKKRFFEYYSENRGCARNILPEGEQNDCDMHSDSNNMTKQDLMNKVVDGMFAKQTDDLLEKNGLKEVRKSERMCKGKRYEIFMVEGRLLGNKRDTKLIQQKQCKIENKIETELNAVNNNKPETPKLDLDLRISNLPCLSYDEFLQRKKESKKRKIRIKTDGESKHKMQKLDKSETLLVGSKKRKNKQSITHLGKKDETLNNELLGLATLAEVAANTEKINEKISE</sequence>
<feature type="compositionally biased region" description="Basic and acidic residues" evidence="7">
    <location>
        <begin position="83"/>
        <end position="98"/>
    </location>
</feature>
<dbReference type="InterPro" id="IPR036910">
    <property type="entry name" value="HMG_box_dom_sf"/>
</dbReference>
<dbReference type="EMBL" id="JANEYF010003327">
    <property type="protein sequence ID" value="KAJ8937267.1"/>
    <property type="molecule type" value="Genomic_DNA"/>
</dbReference>
<dbReference type="PANTHER" id="PTHR13059">
    <property type="entry name" value="HMG-BOX TRANSCRIPTION FACTOR BBX"/>
    <property type="match status" value="1"/>
</dbReference>
<dbReference type="Proteomes" id="UP001162156">
    <property type="component" value="Unassembled WGS sequence"/>
</dbReference>
<dbReference type="Gene3D" id="1.10.30.10">
    <property type="entry name" value="High mobility group box domain"/>
    <property type="match status" value="1"/>
</dbReference>
<accession>A0AAV8XEB3</accession>
<keyword evidence="3 6" id="KW-0238">DNA-binding</keyword>
<evidence type="ECO:0000259" key="8">
    <source>
        <dbReference type="PROSITE" id="PS50118"/>
    </source>
</evidence>
<dbReference type="GO" id="GO:0005634">
    <property type="term" value="C:nucleus"/>
    <property type="evidence" value="ECO:0007669"/>
    <property type="project" value="UniProtKB-UniRule"/>
</dbReference>
<dbReference type="SMART" id="SM00398">
    <property type="entry name" value="HMG"/>
    <property type="match status" value="1"/>
</dbReference>
<evidence type="ECO:0000256" key="1">
    <source>
        <dbReference type="ARBA" id="ARBA00022553"/>
    </source>
</evidence>
<evidence type="ECO:0000256" key="7">
    <source>
        <dbReference type="SAM" id="MobiDB-lite"/>
    </source>
</evidence>
<dbReference type="PANTHER" id="PTHR13059:SF10">
    <property type="entry name" value="HMG BOX TRANSCRIPTION FACTOR BBX"/>
    <property type="match status" value="1"/>
</dbReference>
<gene>
    <name evidence="9" type="ORF">NQ314_011973</name>
</gene>
<dbReference type="InterPro" id="IPR009071">
    <property type="entry name" value="HMG_box_dom"/>
</dbReference>
<organism evidence="9 10">
    <name type="scientific">Rhamnusium bicolor</name>
    <dbReference type="NCBI Taxonomy" id="1586634"/>
    <lineage>
        <taxon>Eukaryota</taxon>
        <taxon>Metazoa</taxon>
        <taxon>Ecdysozoa</taxon>
        <taxon>Arthropoda</taxon>
        <taxon>Hexapoda</taxon>
        <taxon>Insecta</taxon>
        <taxon>Pterygota</taxon>
        <taxon>Neoptera</taxon>
        <taxon>Endopterygota</taxon>
        <taxon>Coleoptera</taxon>
        <taxon>Polyphaga</taxon>
        <taxon>Cucujiformia</taxon>
        <taxon>Chrysomeloidea</taxon>
        <taxon>Cerambycidae</taxon>
        <taxon>Lepturinae</taxon>
        <taxon>Rhagiini</taxon>
        <taxon>Rhamnusium</taxon>
    </lineage>
</organism>
<protein>
    <recommendedName>
        <fullName evidence="8">HMG box domain-containing protein</fullName>
    </recommendedName>
</protein>
<dbReference type="AlphaFoldDB" id="A0AAV8XEB3"/>
<dbReference type="GO" id="GO:0000981">
    <property type="term" value="F:DNA-binding transcription factor activity, RNA polymerase II-specific"/>
    <property type="evidence" value="ECO:0007669"/>
    <property type="project" value="TreeGrafter"/>
</dbReference>
<evidence type="ECO:0000256" key="2">
    <source>
        <dbReference type="ARBA" id="ARBA00023015"/>
    </source>
</evidence>